<protein>
    <recommendedName>
        <fullName evidence="3">Mannitol-1-phosphate 5-dehydrogenase</fullName>
        <ecNumber evidence="2">1.1.1.17</ecNumber>
    </recommendedName>
</protein>
<dbReference type="PANTHER" id="PTHR43362:SF1">
    <property type="entry name" value="MANNITOL DEHYDROGENASE 2-RELATED"/>
    <property type="match status" value="1"/>
</dbReference>
<dbReference type="Pfam" id="PF01232">
    <property type="entry name" value="Mannitol_dh"/>
    <property type="match status" value="1"/>
</dbReference>
<accession>K8XRD5</accession>
<comment type="similarity">
    <text evidence="1">Belongs to the mannitol dehydrogenase family.</text>
</comment>
<dbReference type="Pfam" id="PF08125">
    <property type="entry name" value="Mannitol_dh_C"/>
    <property type="match status" value="1"/>
</dbReference>
<evidence type="ECO:0000256" key="5">
    <source>
        <dbReference type="ARBA" id="ARBA00023027"/>
    </source>
</evidence>
<evidence type="ECO:0000313" key="11">
    <source>
        <dbReference type="Proteomes" id="UP000005951"/>
    </source>
</evidence>
<dbReference type="PRINTS" id="PR00084">
    <property type="entry name" value="MTLDHDRGNASE"/>
</dbReference>
<dbReference type="GO" id="GO:0019594">
    <property type="term" value="P:mannitol metabolic process"/>
    <property type="evidence" value="ECO:0007669"/>
    <property type="project" value="InterPro"/>
</dbReference>
<sequence length="514" mass="55108">MTSMSEPTLSRRNVPAAALIHRRVPEGTGIVHLGLGNFHRAHQAVYTALAMEREPGPWGILGVASRSGTVADAMNAQDLLYGVVEISPDGSRVSVPGSHTGTLVAEQDPESVVRAIADPATKIVTITVTEHGYTVSPETGSLDLDSDVVRRDLAQMRTPRTTIGQIARGLALRASTHGAPVTILSCDNLLSNGRQTERLVREFVGTFAPPLRDDLLSWMNSSVTFPNSMVDRIVPSGSDRYNEAALAHLGVRDTIAVPAEPFTMWVMEERFAAGRPAWEHGGALFTDDVEPYELMKVRLLNGTHSLIAYLGALDGRATIPESVAQLFVEDAARRILCDEYLPTVTVPASVDTDDYIRQLFSRWSNTALGHRTSQVGSDGSVKLAQRIPIPALEHLGRGTVPQYLSLTVAAYLCCIAPPPGFDPGPHARSMTDPARPRLAGMADKAASTTEFVRSVFLDGGLFPSTLASHTDFVSRIAEFVDIIVRHGPVAAAGEASDPVPDLGTTTSLRSSATI</sequence>
<dbReference type="Gene3D" id="1.10.1040.10">
    <property type="entry name" value="N-(1-d-carboxylethyl)-l-norvaline Dehydrogenase, domain 2"/>
    <property type="match status" value="1"/>
</dbReference>
<dbReference type="PROSITE" id="PS00974">
    <property type="entry name" value="MANNITOL_DHGENASE"/>
    <property type="match status" value="1"/>
</dbReference>
<comment type="catalytic activity">
    <reaction evidence="6">
        <text>D-mannitol 1-phosphate + NAD(+) = beta-D-fructose 6-phosphate + NADH + H(+)</text>
        <dbReference type="Rhea" id="RHEA:19661"/>
        <dbReference type="ChEBI" id="CHEBI:15378"/>
        <dbReference type="ChEBI" id="CHEBI:57540"/>
        <dbReference type="ChEBI" id="CHEBI:57634"/>
        <dbReference type="ChEBI" id="CHEBI:57945"/>
        <dbReference type="ChEBI" id="CHEBI:61381"/>
        <dbReference type="EC" id="1.1.1.17"/>
    </reaction>
</comment>
<dbReference type="Proteomes" id="UP000005951">
    <property type="component" value="Unassembled WGS sequence"/>
</dbReference>
<dbReference type="Gene3D" id="3.40.50.720">
    <property type="entry name" value="NAD(P)-binding Rossmann-like Domain"/>
    <property type="match status" value="1"/>
</dbReference>
<organism evidence="10 11">
    <name type="scientific">Rhodococcus opacus M213</name>
    <dbReference type="NCBI Taxonomy" id="1129896"/>
    <lineage>
        <taxon>Bacteria</taxon>
        <taxon>Bacillati</taxon>
        <taxon>Actinomycetota</taxon>
        <taxon>Actinomycetes</taxon>
        <taxon>Mycobacteriales</taxon>
        <taxon>Nocardiaceae</taxon>
        <taxon>Rhodococcus</taxon>
    </lineage>
</organism>
<feature type="compositionally biased region" description="Polar residues" evidence="7">
    <location>
        <begin position="503"/>
        <end position="514"/>
    </location>
</feature>
<dbReference type="SUPFAM" id="SSF51735">
    <property type="entry name" value="NAD(P)-binding Rossmann-fold domains"/>
    <property type="match status" value="1"/>
</dbReference>
<dbReference type="InterPro" id="IPR023027">
    <property type="entry name" value="Mannitol_DH_CS"/>
</dbReference>
<reference evidence="10 11" key="1">
    <citation type="journal article" date="2013" name="Genome Announc.">
        <title>Draft Genome Sequence of Rhodococcus opacus Strain M213 Shows a Diverse Catabolic Potential.</title>
        <authorList>
            <person name="Pathak A."/>
            <person name="Green S.J."/>
            <person name="Ogram A."/>
            <person name="Chauhan A."/>
        </authorList>
    </citation>
    <scope>NUCLEOTIDE SEQUENCE [LARGE SCALE GENOMIC DNA]</scope>
    <source>
        <strain evidence="10 11">M213</strain>
    </source>
</reference>
<name>K8XRD5_RHOOP</name>
<dbReference type="PANTHER" id="PTHR43362">
    <property type="entry name" value="MANNITOL DEHYDROGENASE DSF1-RELATED"/>
    <property type="match status" value="1"/>
</dbReference>
<evidence type="ECO:0000256" key="2">
    <source>
        <dbReference type="ARBA" id="ARBA00012939"/>
    </source>
</evidence>
<dbReference type="GO" id="GO:0008926">
    <property type="term" value="F:mannitol-1-phosphate 5-dehydrogenase activity"/>
    <property type="evidence" value="ECO:0007669"/>
    <property type="project" value="UniProtKB-EC"/>
</dbReference>
<keyword evidence="5" id="KW-0520">NAD</keyword>
<feature type="domain" description="Mannitol dehydrogenase N-terminal" evidence="8">
    <location>
        <begin position="29"/>
        <end position="279"/>
    </location>
</feature>
<evidence type="ECO:0000259" key="9">
    <source>
        <dbReference type="Pfam" id="PF08125"/>
    </source>
</evidence>
<proteinExistence type="inferred from homology"/>
<evidence type="ECO:0000256" key="3">
    <source>
        <dbReference type="ARBA" id="ARBA00016219"/>
    </source>
</evidence>
<dbReference type="EMBL" id="AJYC02000081">
    <property type="protein sequence ID" value="EKT79600.1"/>
    <property type="molecule type" value="Genomic_DNA"/>
</dbReference>
<dbReference type="InterPro" id="IPR013328">
    <property type="entry name" value="6PGD_dom2"/>
</dbReference>
<evidence type="ECO:0000256" key="6">
    <source>
        <dbReference type="ARBA" id="ARBA00048615"/>
    </source>
</evidence>
<gene>
    <name evidence="10" type="ORF">WSS_A26850</name>
</gene>
<keyword evidence="4" id="KW-0560">Oxidoreductase</keyword>
<feature type="region of interest" description="Disordered" evidence="7">
    <location>
        <begin position="493"/>
        <end position="514"/>
    </location>
</feature>
<dbReference type="SUPFAM" id="SSF48179">
    <property type="entry name" value="6-phosphogluconate dehydrogenase C-terminal domain-like"/>
    <property type="match status" value="1"/>
</dbReference>
<evidence type="ECO:0000256" key="4">
    <source>
        <dbReference type="ARBA" id="ARBA00023002"/>
    </source>
</evidence>
<dbReference type="InterPro" id="IPR050988">
    <property type="entry name" value="Mannitol_DH/Oxidoreductase"/>
</dbReference>
<evidence type="ECO:0000259" key="8">
    <source>
        <dbReference type="Pfam" id="PF01232"/>
    </source>
</evidence>
<comment type="caution">
    <text evidence="10">The sequence shown here is derived from an EMBL/GenBank/DDBJ whole genome shotgun (WGS) entry which is preliminary data.</text>
</comment>
<evidence type="ECO:0000313" key="10">
    <source>
        <dbReference type="EMBL" id="EKT79600.1"/>
    </source>
</evidence>
<evidence type="ECO:0000256" key="1">
    <source>
        <dbReference type="ARBA" id="ARBA00006541"/>
    </source>
</evidence>
<dbReference type="InterPro" id="IPR013118">
    <property type="entry name" value="Mannitol_DH_C"/>
</dbReference>
<dbReference type="EC" id="1.1.1.17" evidence="2"/>
<dbReference type="InterPro" id="IPR036291">
    <property type="entry name" value="NAD(P)-bd_dom_sf"/>
</dbReference>
<dbReference type="InterPro" id="IPR008927">
    <property type="entry name" value="6-PGluconate_DH-like_C_sf"/>
</dbReference>
<dbReference type="InterPro" id="IPR000669">
    <property type="entry name" value="Mannitol_DH"/>
</dbReference>
<evidence type="ECO:0000256" key="7">
    <source>
        <dbReference type="SAM" id="MobiDB-lite"/>
    </source>
</evidence>
<dbReference type="InterPro" id="IPR013131">
    <property type="entry name" value="Mannitol_DH_N"/>
</dbReference>
<dbReference type="AlphaFoldDB" id="K8XRD5"/>
<feature type="domain" description="Mannitol dehydrogenase C-terminal" evidence="9">
    <location>
        <begin position="288"/>
        <end position="478"/>
    </location>
</feature>